<feature type="domain" description="Hydantoinase/oxoprolinase N-terminal" evidence="2">
    <location>
        <begin position="9"/>
        <end position="185"/>
    </location>
</feature>
<organism evidence="4 5">
    <name type="scientific">Aquibium oceanicum</name>
    <dbReference type="NCBI Taxonomy" id="1670800"/>
    <lineage>
        <taxon>Bacteria</taxon>
        <taxon>Pseudomonadati</taxon>
        <taxon>Pseudomonadota</taxon>
        <taxon>Alphaproteobacteria</taxon>
        <taxon>Hyphomicrobiales</taxon>
        <taxon>Phyllobacteriaceae</taxon>
        <taxon>Aquibium</taxon>
    </lineage>
</organism>
<dbReference type="Pfam" id="PF19278">
    <property type="entry name" value="Hydant_A_C"/>
    <property type="match status" value="1"/>
</dbReference>
<dbReference type="InterPro" id="IPR002821">
    <property type="entry name" value="Hydantoinase_A"/>
</dbReference>
<evidence type="ECO:0000259" key="3">
    <source>
        <dbReference type="Pfam" id="PF19278"/>
    </source>
</evidence>
<dbReference type="Pfam" id="PF01968">
    <property type="entry name" value="Hydantoinase_A"/>
    <property type="match status" value="1"/>
</dbReference>
<evidence type="ECO:0000313" key="4">
    <source>
        <dbReference type="EMBL" id="APH74599.1"/>
    </source>
</evidence>
<accession>A0A1L3SYU2</accession>
<dbReference type="RefSeq" id="WP_072608057.1">
    <property type="nucleotide sequence ID" value="NZ_CP018171.1"/>
</dbReference>
<evidence type="ECO:0008006" key="6">
    <source>
        <dbReference type="Google" id="ProtNLM"/>
    </source>
</evidence>
<dbReference type="PANTHER" id="PTHR11365:SF23">
    <property type="entry name" value="HYPOTHETICAL 5-OXOPROLINASE (EUROFUNG)-RELATED"/>
    <property type="match status" value="1"/>
</dbReference>
<gene>
    <name evidence="4" type="ORF">BSQ44_13790</name>
</gene>
<feature type="domain" description="Acetophenone carboxylase-like C-terminal" evidence="3">
    <location>
        <begin position="599"/>
        <end position="666"/>
    </location>
</feature>
<proteinExistence type="predicted"/>
<dbReference type="Pfam" id="PF05378">
    <property type="entry name" value="Hydant_A_N"/>
    <property type="match status" value="1"/>
</dbReference>
<evidence type="ECO:0000259" key="2">
    <source>
        <dbReference type="Pfam" id="PF05378"/>
    </source>
</evidence>
<dbReference type="GO" id="GO:0005829">
    <property type="term" value="C:cytosol"/>
    <property type="evidence" value="ECO:0007669"/>
    <property type="project" value="TreeGrafter"/>
</dbReference>
<name>A0A1L3SYU2_9HYPH</name>
<dbReference type="KEGG" id="meso:BSQ44_13790"/>
<dbReference type="STRING" id="1670800.BSQ44_13790"/>
<dbReference type="GO" id="GO:0017168">
    <property type="term" value="F:5-oxoprolinase (ATP-hydrolyzing) activity"/>
    <property type="evidence" value="ECO:0007669"/>
    <property type="project" value="TreeGrafter"/>
</dbReference>
<dbReference type="EMBL" id="CP018171">
    <property type="protein sequence ID" value="APH74599.1"/>
    <property type="molecule type" value="Genomic_DNA"/>
</dbReference>
<dbReference type="InterPro" id="IPR049517">
    <property type="entry name" value="ACX-like_C"/>
</dbReference>
<protein>
    <recommendedName>
        <fullName evidence="6">5-oxoprolinase</fullName>
    </recommendedName>
</protein>
<dbReference type="PANTHER" id="PTHR11365">
    <property type="entry name" value="5-OXOPROLINASE RELATED"/>
    <property type="match status" value="1"/>
</dbReference>
<dbReference type="GO" id="GO:0006749">
    <property type="term" value="P:glutathione metabolic process"/>
    <property type="evidence" value="ECO:0007669"/>
    <property type="project" value="TreeGrafter"/>
</dbReference>
<sequence length="676" mass="70904">MTSAATWNVGIDVGGTFTDIAAVNGGDGRMEVLKLPSSPSDPAQAMLEGLSRLAERIGVTGAAFTRVAHGTTVATNALIQGRGARLAIVTTRGFRDVLEIGRQTRPLMFDFHTDSPPPLVPRDRRIEVDERILADGSIHREPTEDEIARVVEAVASSGADACAVCLIHSYRNPDHEARIGAALQARIPNLFLSLSHEVHPEFREFERFSTTSINGFVQPEMAGYLARLRAGLKANGCGAEIGINQSSGGLMPLSRAAQLPVRTTLSGPAAGIVGVLETLGDSSVGNFITLDMGGTSADVSLVRGFKPTFTSEREIEGRPVKVSSIDINAVGAGGGSIAWIDTDGLMKVGPQSAGAVPGPACYGKGGDRPTVSDANLVLGRLPAVLIDGEMRLDEKAAAAAIGGLAADLGLPMQETALGIIEIVNATMVRAIRQISVERGIDPEGFDLVAFGGAGPLHGAEVARALGIRRVIVPARPGLLCAQGLLNAPLREDYVVAVGKRLDPAGMDALSDGIAALAAKSAAWFRSLEGEGAVAYFADLRFVGQNYELRVEVETPTDEARLRAAFVARHRQMYGHADADASIEIVALRAEAILPLDGGQWHPAPSAHGEPESVGKRAVVFDARGNIEAAIYRREAIGPGDRIEGPAVIEQTDSTVLVGPGDRLSADDRGNLVMEVA</sequence>
<feature type="domain" description="Hydantoinase A/oxoprolinase" evidence="1">
    <location>
        <begin position="207"/>
        <end position="492"/>
    </location>
</feature>
<dbReference type="InterPro" id="IPR045079">
    <property type="entry name" value="Oxoprolinase-like"/>
</dbReference>
<dbReference type="Proteomes" id="UP000182840">
    <property type="component" value="Chromosome"/>
</dbReference>
<reference evidence="5" key="1">
    <citation type="submission" date="2016-11" db="EMBL/GenBank/DDBJ databases">
        <title>Mesorhizobium oceanicum sp. nov., isolated from deep seawater in South China Sea.</title>
        <authorList>
            <person name="Fu G.-Y."/>
        </authorList>
    </citation>
    <scope>NUCLEOTIDE SEQUENCE [LARGE SCALE GENOMIC DNA]</scope>
    <source>
        <strain evidence="5">B7</strain>
    </source>
</reference>
<evidence type="ECO:0000259" key="1">
    <source>
        <dbReference type="Pfam" id="PF01968"/>
    </source>
</evidence>
<dbReference type="InterPro" id="IPR008040">
    <property type="entry name" value="Hydant_A_N"/>
</dbReference>
<keyword evidence="5" id="KW-1185">Reference proteome</keyword>
<dbReference type="AlphaFoldDB" id="A0A1L3SYU2"/>
<evidence type="ECO:0000313" key="5">
    <source>
        <dbReference type="Proteomes" id="UP000182840"/>
    </source>
</evidence>